<feature type="region of interest" description="Disordered" evidence="1">
    <location>
        <begin position="314"/>
        <end position="342"/>
    </location>
</feature>
<dbReference type="PANTHER" id="PTHR36723:SF1">
    <property type="entry name" value="F22C12.19"/>
    <property type="match status" value="1"/>
</dbReference>
<feature type="region of interest" description="Disordered" evidence="1">
    <location>
        <begin position="262"/>
        <end position="284"/>
    </location>
</feature>
<reference evidence="2 3" key="1">
    <citation type="journal article" date="2024" name="G3 (Bethesda)">
        <title>Genome assembly of Hibiscus sabdariffa L. provides insights into metabolisms of medicinal natural products.</title>
        <authorList>
            <person name="Kim T."/>
        </authorList>
    </citation>
    <scope>NUCLEOTIDE SEQUENCE [LARGE SCALE GENOMIC DNA]</scope>
    <source>
        <strain evidence="2">TK-2024</strain>
        <tissue evidence="2">Old leaves</tissue>
    </source>
</reference>
<comment type="caution">
    <text evidence="2">The sequence shown here is derived from an EMBL/GenBank/DDBJ whole genome shotgun (WGS) entry which is preliminary data.</text>
</comment>
<feature type="region of interest" description="Disordered" evidence="1">
    <location>
        <begin position="548"/>
        <end position="571"/>
    </location>
</feature>
<dbReference type="Proteomes" id="UP001472677">
    <property type="component" value="Unassembled WGS sequence"/>
</dbReference>
<feature type="compositionally biased region" description="Low complexity" evidence="1">
    <location>
        <begin position="555"/>
        <end position="568"/>
    </location>
</feature>
<evidence type="ECO:0000256" key="1">
    <source>
        <dbReference type="SAM" id="MobiDB-lite"/>
    </source>
</evidence>
<evidence type="ECO:0000313" key="2">
    <source>
        <dbReference type="EMBL" id="KAK8587331.1"/>
    </source>
</evidence>
<evidence type="ECO:0000313" key="3">
    <source>
        <dbReference type="Proteomes" id="UP001472677"/>
    </source>
</evidence>
<feature type="region of interest" description="Disordered" evidence="1">
    <location>
        <begin position="110"/>
        <end position="130"/>
    </location>
</feature>
<dbReference type="PANTHER" id="PTHR36723">
    <property type="entry name" value="F22C12.19"/>
    <property type="match status" value="1"/>
</dbReference>
<protein>
    <submittedName>
        <fullName evidence="2">Uncharacterized protein</fullName>
    </submittedName>
</protein>
<sequence>MNSGIRLWPAKVASELFQRQLGKATTSDLRWDWHFYYFKVGFMECSSFPLPNPGPDVVNTPRKASKMLSSSSGCSKRARVGQLEDTMISNGVDDVKDANDKLGCNSTKCNLPDKTQMSRQKNSFSGKRGERKNFKVPMKPKFDYFSKKAGFASFTMASGGNNFLGLYGLKSDDINDVTELVEDLSLNELLDGIYEHPILGIEKGRKATNTTENFLHSVKKVFSILPVRRVQSHNVADIDSSSHMKMPLCPLSSVSISASSVNGDKEDTCSVDPSPCNNDSSAKHEMPASLPDFSLCQPKDILERLALPPPKDLDSLLLDATKPSSSSRNNSDTRSGKQLLRRASLPPFPWSHTINGCRTNPDAVKLLSNKSMCQGRWVKIPNTSSSPETTTGCFTNLESLAYDPSLIPSFPKLGNLEGEIASPSGTLRLCEERGAPLATYSKAFNVPQVGHCPRILAAARTLCDIATKPLRQNPDGIIRWPKKPSQKAMKARKTKSIEKSDEIYATTSSLLGSDKLLRCDTDLIILSKRPKLSVVENKKDLNHINGVRKGPMAWSTPKSSRSSPGKSVSEIRHSTANVVKPPCVNLPATVLDKPCNSQHKLRKLMSVDWKRGRDRLD</sequence>
<proteinExistence type="predicted"/>
<name>A0ABR2FSU6_9ROSI</name>
<feature type="compositionally biased region" description="Low complexity" evidence="1">
    <location>
        <begin position="315"/>
        <end position="333"/>
    </location>
</feature>
<dbReference type="EMBL" id="JBBPBM010000004">
    <property type="protein sequence ID" value="KAK8587331.1"/>
    <property type="molecule type" value="Genomic_DNA"/>
</dbReference>
<gene>
    <name evidence="2" type="ORF">V6N12_021828</name>
</gene>
<accession>A0ABR2FSU6</accession>
<organism evidence="2 3">
    <name type="scientific">Hibiscus sabdariffa</name>
    <name type="common">roselle</name>
    <dbReference type="NCBI Taxonomy" id="183260"/>
    <lineage>
        <taxon>Eukaryota</taxon>
        <taxon>Viridiplantae</taxon>
        <taxon>Streptophyta</taxon>
        <taxon>Embryophyta</taxon>
        <taxon>Tracheophyta</taxon>
        <taxon>Spermatophyta</taxon>
        <taxon>Magnoliopsida</taxon>
        <taxon>eudicotyledons</taxon>
        <taxon>Gunneridae</taxon>
        <taxon>Pentapetalae</taxon>
        <taxon>rosids</taxon>
        <taxon>malvids</taxon>
        <taxon>Malvales</taxon>
        <taxon>Malvaceae</taxon>
        <taxon>Malvoideae</taxon>
        <taxon>Hibiscus</taxon>
    </lineage>
</organism>
<keyword evidence="3" id="KW-1185">Reference proteome</keyword>
<feature type="compositionally biased region" description="Polar residues" evidence="1">
    <location>
        <begin position="110"/>
        <end position="125"/>
    </location>
</feature>